<feature type="domain" description="EthD" evidence="2">
    <location>
        <begin position="70"/>
        <end position="161"/>
    </location>
</feature>
<evidence type="ECO:0000313" key="3">
    <source>
        <dbReference type="EMBL" id="KIK94395.1"/>
    </source>
</evidence>
<dbReference type="GO" id="GO:0016491">
    <property type="term" value="F:oxidoreductase activity"/>
    <property type="evidence" value="ECO:0007669"/>
    <property type="project" value="InterPro"/>
</dbReference>
<evidence type="ECO:0000259" key="2">
    <source>
        <dbReference type="Pfam" id="PF07110"/>
    </source>
</evidence>
<reference evidence="4" key="2">
    <citation type="submission" date="2015-01" db="EMBL/GenBank/DDBJ databases">
        <title>Evolutionary Origins and Diversification of the Mycorrhizal Mutualists.</title>
        <authorList>
            <consortium name="DOE Joint Genome Institute"/>
            <consortium name="Mycorrhizal Genomics Consortium"/>
            <person name="Kohler A."/>
            <person name="Kuo A."/>
            <person name="Nagy L.G."/>
            <person name="Floudas D."/>
            <person name="Copeland A."/>
            <person name="Barry K.W."/>
            <person name="Cichocki N."/>
            <person name="Veneault-Fourrey C."/>
            <person name="LaButti K."/>
            <person name="Lindquist E.A."/>
            <person name="Lipzen A."/>
            <person name="Lundell T."/>
            <person name="Morin E."/>
            <person name="Murat C."/>
            <person name="Riley R."/>
            <person name="Ohm R."/>
            <person name="Sun H."/>
            <person name="Tunlid A."/>
            <person name="Henrissat B."/>
            <person name="Grigoriev I.V."/>
            <person name="Hibbett D.S."/>
            <person name="Martin F."/>
        </authorList>
    </citation>
    <scope>NUCLEOTIDE SEQUENCE [LARGE SCALE GENOMIC DNA]</scope>
    <source>
        <strain evidence="4">Ve08.2h10</strain>
    </source>
</reference>
<dbReference type="STRING" id="930991.A0A0D0E7W5"/>
<evidence type="ECO:0000313" key="4">
    <source>
        <dbReference type="Proteomes" id="UP000054538"/>
    </source>
</evidence>
<dbReference type="Pfam" id="PF07110">
    <property type="entry name" value="EthD"/>
    <property type="match status" value="1"/>
</dbReference>
<protein>
    <recommendedName>
        <fullName evidence="2">EthD domain-containing protein</fullName>
    </recommendedName>
</protein>
<accession>A0A0D0E7W5</accession>
<keyword evidence="4" id="KW-1185">Reference proteome</keyword>
<dbReference type="AlphaFoldDB" id="A0A0D0E7W5"/>
<sequence>MQGCFLLGLQPSSPPLFASHTSHLILKQSVIHSRHFHDPDPLTYHPTPHLTFAMSLRTDRVRITVSFKRKEGVSKEDFENFWLNEHPKLFNSLEVAKSNILKYEQAHANEVVNQAIAQSGLAVSSFDAQVTIEAATFEALMAVFTSEEYRRVVGTESTKYFEKGGQMFASNFMTIVDN</sequence>
<dbReference type="Proteomes" id="UP000054538">
    <property type="component" value="Unassembled WGS sequence"/>
</dbReference>
<dbReference type="Gene3D" id="3.30.70.100">
    <property type="match status" value="1"/>
</dbReference>
<dbReference type="SUPFAM" id="SSF54909">
    <property type="entry name" value="Dimeric alpha+beta barrel"/>
    <property type="match status" value="1"/>
</dbReference>
<dbReference type="InParanoid" id="A0A0D0E7W5"/>
<dbReference type="HOGENOM" id="CLU_115019_3_2_1"/>
<organism evidence="3 4">
    <name type="scientific">Paxillus rubicundulus Ve08.2h10</name>
    <dbReference type="NCBI Taxonomy" id="930991"/>
    <lineage>
        <taxon>Eukaryota</taxon>
        <taxon>Fungi</taxon>
        <taxon>Dikarya</taxon>
        <taxon>Basidiomycota</taxon>
        <taxon>Agaricomycotina</taxon>
        <taxon>Agaricomycetes</taxon>
        <taxon>Agaricomycetidae</taxon>
        <taxon>Boletales</taxon>
        <taxon>Paxilineae</taxon>
        <taxon>Paxillaceae</taxon>
        <taxon>Paxillus</taxon>
    </lineage>
</organism>
<name>A0A0D0E7W5_9AGAM</name>
<comment type="similarity">
    <text evidence="1">Belongs to the tpcK family.</text>
</comment>
<gene>
    <name evidence="3" type="ORF">PAXRUDRAFT_828051</name>
</gene>
<dbReference type="InterPro" id="IPR009799">
    <property type="entry name" value="EthD_dom"/>
</dbReference>
<dbReference type="OrthoDB" id="3183782at2759"/>
<reference evidence="3 4" key="1">
    <citation type="submission" date="2014-04" db="EMBL/GenBank/DDBJ databases">
        <authorList>
            <consortium name="DOE Joint Genome Institute"/>
            <person name="Kuo A."/>
            <person name="Kohler A."/>
            <person name="Jargeat P."/>
            <person name="Nagy L.G."/>
            <person name="Floudas D."/>
            <person name="Copeland A."/>
            <person name="Barry K.W."/>
            <person name="Cichocki N."/>
            <person name="Veneault-Fourrey C."/>
            <person name="LaButti K."/>
            <person name="Lindquist E.A."/>
            <person name="Lipzen A."/>
            <person name="Lundell T."/>
            <person name="Morin E."/>
            <person name="Murat C."/>
            <person name="Sun H."/>
            <person name="Tunlid A."/>
            <person name="Henrissat B."/>
            <person name="Grigoriev I.V."/>
            <person name="Hibbett D.S."/>
            <person name="Martin F."/>
            <person name="Nordberg H.P."/>
            <person name="Cantor M.N."/>
            <person name="Hua S.X."/>
        </authorList>
    </citation>
    <scope>NUCLEOTIDE SEQUENCE [LARGE SCALE GENOMIC DNA]</scope>
    <source>
        <strain evidence="3 4">Ve08.2h10</strain>
    </source>
</reference>
<dbReference type="EMBL" id="KN825111">
    <property type="protein sequence ID" value="KIK94395.1"/>
    <property type="molecule type" value="Genomic_DNA"/>
</dbReference>
<proteinExistence type="inferred from homology"/>
<evidence type="ECO:0000256" key="1">
    <source>
        <dbReference type="ARBA" id="ARBA00005986"/>
    </source>
</evidence>
<dbReference type="InterPro" id="IPR011008">
    <property type="entry name" value="Dimeric_a/b-barrel"/>
</dbReference>